<evidence type="ECO:0000259" key="3">
    <source>
        <dbReference type="Pfam" id="PF25221"/>
    </source>
</evidence>
<proteinExistence type="predicted"/>
<evidence type="ECO:0000259" key="2">
    <source>
        <dbReference type="Pfam" id="PF13387"/>
    </source>
</evidence>
<feature type="transmembrane region" description="Helical" evidence="1">
    <location>
        <begin position="311"/>
        <end position="329"/>
    </location>
</feature>
<dbReference type="STRING" id="1079859.SAMN04515674_105262"/>
<evidence type="ECO:0000313" key="4">
    <source>
        <dbReference type="EMBL" id="SFP75447.1"/>
    </source>
</evidence>
<feature type="transmembrane region" description="Helical" evidence="1">
    <location>
        <begin position="341"/>
        <end position="357"/>
    </location>
</feature>
<dbReference type="EMBL" id="FOXH01000005">
    <property type="protein sequence ID" value="SFP75447.1"/>
    <property type="molecule type" value="Genomic_DNA"/>
</dbReference>
<accession>A0A1I5SYE3</accession>
<keyword evidence="1" id="KW-1133">Transmembrane helix</keyword>
<dbReference type="Proteomes" id="UP000199306">
    <property type="component" value="Unassembled WGS sequence"/>
</dbReference>
<sequence>MKSLSWWPANNLPGKSGISARLCLMLFLLLAAKNSFGFGEKLSAEAKVSVVTVAPGEDLYSVFGHTLLWVYDPVNQIDKAYSYGTFDFNTQSFYWKFIRGTLPYTISYATLGQNVDFYRFRENREMTEQILNLSLYQKQRIYDYLETNLLPENREYQYKFFYDNCSTRIRDAVLNACSDSLHLQPIRGLSDSTYRQWMNKCLKNKNKLWEAVGMNIGLGQPADEVAMQFNACYLPENLMKSLSQARRMTNGRVKMLVWEEQKLFNAVPMESPKLSFWLSPGFILSLVFVITVALTYFQHKREDQGYWFDKILFSIAGLVGWVLVFLWFGTDHGVTSWNRNLFWLMPLHLPLIFFIRSGTPKNIIGYYFFFTGLMICAGLFFVVQYSIDTVPWVCALFVRAIYHAGFEPESRVRIKKRTRKHAQAL</sequence>
<evidence type="ECO:0000313" key="5">
    <source>
        <dbReference type="Proteomes" id="UP000199306"/>
    </source>
</evidence>
<dbReference type="InterPro" id="IPR057436">
    <property type="entry name" value="5TMH_Lnb"/>
</dbReference>
<organism evidence="4 5">
    <name type="scientific">Pseudarcicella hirudinis</name>
    <dbReference type="NCBI Taxonomy" id="1079859"/>
    <lineage>
        <taxon>Bacteria</taxon>
        <taxon>Pseudomonadati</taxon>
        <taxon>Bacteroidota</taxon>
        <taxon>Cytophagia</taxon>
        <taxon>Cytophagales</taxon>
        <taxon>Flectobacillaceae</taxon>
        <taxon>Pseudarcicella</taxon>
    </lineage>
</organism>
<dbReference type="Pfam" id="PF13387">
    <property type="entry name" value="Lnb_N"/>
    <property type="match status" value="1"/>
</dbReference>
<keyword evidence="5" id="KW-1185">Reference proteome</keyword>
<evidence type="ECO:0000256" key="1">
    <source>
        <dbReference type="SAM" id="Phobius"/>
    </source>
</evidence>
<dbReference type="InterPro" id="IPR025178">
    <property type="entry name" value="Lnb_N"/>
</dbReference>
<feature type="transmembrane region" description="Helical" evidence="1">
    <location>
        <begin position="276"/>
        <end position="299"/>
    </location>
</feature>
<dbReference type="RefSeq" id="WP_177219368.1">
    <property type="nucleotide sequence ID" value="NZ_FOXH01000005.1"/>
</dbReference>
<dbReference type="Pfam" id="PF25221">
    <property type="entry name" value="5TMH_Lnb"/>
    <property type="match status" value="1"/>
</dbReference>
<keyword evidence="1" id="KW-0472">Membrane</keyword>
<reference evidence="4 5" key="1">
    <citation type="submission" date="2016-10" db="EMBL/GenBank/DDBJ databases">
        <authorList>
            <person name="de Groot N.N."/>
        </authorList>
    </citation>
    <scope>NUCLEOTIDE SEQUENCE [LARGE SCALE GENOMIC DNA]</scope>
    <source>
        <strain evidence="5">E92,LMG 26720,CCM 7988</strain>
    </source>
</reference>
<feature type="transmembrane region" description="Helical" evidence="1">
    <location>
        <begin position="364"/>
        <end position="383"/>
    </location>
</feature>
<keyword evidence="1" id="KW-0812">Transmembrane</keyword>
<feature type="domain" description="Lnb N-terminal periplasmic" evidence="2">
    <location>
        <begin position="46"/>
        <end position="185"/>
    </location>
</feature>
<feature type="transmembrane region" description="Helical" evidence="1">
    <location>
        <begin position="389"/>
        <end position="406"/>
    </location>
</feature>
<gene>
    <name evidence="4" type="ORF">SAMN04515674_105262</name>
</gene>
<name>A0A1I5SYE3_9BACT</name>
<dbReference type="AlphaFoldDB" id="A0A1I5SYE3"/>
<feature type="domain" description="Lnb-like transmembrane" evidence="3">
    <location>
        <begin position="277"/>
        <end position="404"/>
    </location>
</feature>
<protein>
    <submittedName>
        <fullName evidence="4">Uncharacterized protein</fullName>
    </submittedName>
</protein>